<feature type="transmembrane region" description="Helical" evidence="7">
    <location>
        <begin position="94"/>
        <end position="112"/>
    </location>
</feature>
<keyword evidence="5 7" id="KW-0472">Membrane</keyword>
<keyword evidence="4 7" id="KW-1133">Transmembrane helix</keyword>
<keyword evidence="3 7" id="KW-0812">Transmembrane</keyword>
<organism evidence="9 10">
    <name type="scientific">Actinosynnema pretiosum</name>
    <dbReference type="NCBI Taxonomy" id="42197"/>
    <lineage>
        <taxon>Bacteria</taxon>
        <taxon>Bacillati</taxon>
        <taxon>Actinomycetota</taxon>
        <taxon>Actinomycetes</taxon>
        <taxon>Pseudonocardiales</taxon>
        <taxon>Pseudonocardiaceae</taxon>
        <taxon>Actinosynnema</taxon>
    </lineage>
</organism>
<evidence type="ECO:0000256" key="2">
    <source>
        <dbReference type="ARBA" id="ARBA00009399"/>
    </source>
</evidence>
<dbReference type="Pfam" id="PF04138">
    <property type="entry name" value="GtrA_DPMS_TM"/>
    <property type="match status" value="1"/>
</dbReference>
<feature type="transmembrane region" description="Helical" evidence="7">
    <location>
        <begin position="26"/>
        <end position="45"/>
    </location>
</feature>
<evidence type="ECO:0000256" key="4">
    <source>
        <dbReference type="ARBA" id="ARBA00022989"/>
    </source>
</evidence>
<feature type="region of interest" description="Disordered" evidence="6">
    <location>
        <begin position="165"/>
        <end position="184"/>
    </location>
</feature>
<feature type="transmembrane region" description="Helical" evidence="7">
    <location>
        <begin position="57"/>
        <end position="74"/>
    </location>
</feature>
<evidence type="ECO:0000259" key="8">
    <source>
        <dbReference type="Pfam" id="PF04138"/>
    </source>
</evidence>
<accession>A0A290ZDY9</accession>
<evidence type="ECO:0000313" key="9">
    <source>
        <dbReference type="EMBL" id="ATE57231.1"/>
    </source>
</evidence>
<evidence type="ECO:0000256" key="3">
    <source>
        <dbReference type="ARBA" id="ARBA00022692"/>
    </source>
</evidence>
<comment type="subcellular location">
    <subcellularLocation>
        <location evidence="1">Membrane</location>
        <topology evidence="1">Multi-pass membrane protein</topology>
    </subcellularLocation>
</comment>
<dbReference type="PANTHER" id="PTHR38459:SF1">
    <property type="entry name" value="PROPHAGE BACTOPRENOL-LINKED GLUCOSE TRANSLOCASE HOMOLOG"/>
    <property type="match status" value="1"/>
</dbReference>
<comment type="similarity">
    <text evidence="2">Belongs to the GtrA family.</text>
</comment>
<dbReference type="EMBL" id="CP023445">
    <property type="protein sequence ID" value="ATE57231.1"/>
    <property type="molecule type" value="Genomic_DNA"/>
</dbReference>
<evidence type="ECO:0000313" key="10">
    <source>
        <dbReference type="Proteomes" id="UP000218505"/>
    </source>
</evidence>
<dbReference type="InterPro" id="IPR007267">
    <property type="entry name" value="GtrA_DPMS_TM"/>
</dbReference>
<feature type="domain" description="GtrA/DPMS transmembrane" evidence="8">
    <location>
        <begin position="28"/>
        <end position="158"/>
    </location>
</feature>
<evidence type="ECO:0000256" key="5">
    <source>
        <dbReference type="ARBA" id="ARBA00023136"/>
    </source>
</evidence>
<protein>
    <submittedName>
        <fullName evidence="9">Sugar translocase</fullName>
    </submittedName>
</protein>
<dbReference type="KEGG" id="apre:CNX65_31330"/>
<feature type="transmembrane region" description="Helical" evidence="7">
    <location>
        <begin position="132"/>
        <end position="151"/>
    </location>
</feature>
<dbReference type="Proteomes" id="UP000218505">
    <property type="component" value="Chromosome"/>
</dbReference>
<evidence type="ECO:0000256" key="1">
    <source>
        <dbReference type="ARBA" id="ARBA00004141"/>
    </source>
</evidence>
<reference evidence="9" key="1">
    <citation type="submission" date="2017-09" db="EMBL/GenBank/DDBJ databases">
        <title>Complete Genome Sequence of ansamitocin-producing Bacterium Actinosynnema pretiosum X47.</title>
        <authorList>
            <person name="Cao G."/>
            <person name="Zong G."/>
            <person name="Zhong C."/>
            <person name="Fu J."/>
        </authorList>
    </citation>
    <scope>NUCLEOTIDE SEQUENCE [LARGE SCALE GENOMIC DNA]</scope>
    <source>
        <strain evidence="9">X47</strain>
    </source>
</reference>
<keyword evidence="10" id="KW-1185">Reference proteome</keyword>
<sequence length="184" mass="20756">MVSVLENAAHRLPEPLRSLALKHRELLKFALVGGTCFVIDTAIFFALKSTVLLEKPVTAKIVATLVATIVSYVLNREWSFKTRGGRERHHEAALFFLVNGIGIVLNSMPLWVSRYLFHLQEPEVSRLVQEVADFASAQIIGTLIGMAFRWYGYKKWVFPDEGARTPRAERKSYPSAEDENLGHS</sequence>
<evidence type="ECO:0000256" key="7">
    <source>
        <dbReference type="SAM" id="Phobius"/>
    </source>
</evidence>
<dbReference type="PANTHER" id="PTHR38459">
    <property type="entry name" value="PROPHAGE BACTOPRENOL-LINKED GLUCOSE TRANSLOCASE HOMOLOG"/>
    <property type="match status" value="1"/>
</dbReference>
<dbReference type="GO" id="GO:0000271">
    <property type="term" value="P:polysaccharide biosynthetic process"/>
    <property type="evidence" value="ECO:0007669"/>
    <property type="project" value="InterPro"/>
</dbReference>
<gene>
    <name evidence="9" type="ORF">CNX65_31330</name>
</gene>
<dbReference type="AlphaFoldDB" id="A0A290ZDY9"/>
<evidence type="ECO:0000256" key="6">
    <source>
        <dbReference type="SAM" id="MobiDB-lite"/>
    </source>
</evidence>
<proteinExistence type="inferred from homology"/>
<dbReference type="GO" id="GO:0005886">
    <property type="term" value="C:plasma membrane"/>
    <property type="evidence" value="ECO:0007669"/>
    <property type="project" value="TreeGrafter"/>
</dbReference>
<name>A0A290ZDY9_9PSEU</name>
<dbReference type="InterPro" id="IPR051401">
    <property type="entry name" value="GtrA_CellWall_Glycosyl"/>
</dbReference>